<evidence type="ECO:0000313" key="3">
    <source>
        <dbReference type="Proteomes" id="UP000228627"/>
    </source>
</evidence>
<dbReference type="Gene3D" id="3.40.50.150">
    <property type="entry name" value="Vaccinia Virus protein VP39"/>
    <property type="match status" value="1"/>
</dbReference>
<dbReference type="PANTHER" id="PTHR43460:SF1">
    <property type="entry name" value="METHYLTRANSFERASE TYPE 11 DOMAIN-CONTAINING PROTEIN"/>
    <property type="match status" value="1"/>
</dbReference>
<dbReference type="Pfam" id="PF13847">
    <property type="entry name" value="Methyltransf_31"/>
    <property type="match status" value="1"/>
</dbReference>
<evidence type="ECO:0000313" key="2">
    <source>
        <dbReference type="EMBL" id="PJA22574.1"/>
    </source>
</evidence>
<dbReference type="InterPro" id="IPR052939">
    <property type="entry name" value="23S_rRNA_MeTrnsfrase_RlmA"/>
</dbReference>
<dbReference type="EMBL" id="PFQG01000097">
    <property type="protein sequence ID" value="PJA22574.1"/>
    <property type="molecule type" value="Genomic_DNA"/>
</dbReference>
<name>A0A2M7W673_9BACT</name>
<proteinExistence type="predicted"/>
<comment type="caution">
    <text evidence="2">The sequence shown here is derived from an EMBL/GenBank/DDBJ whole genome shotgun (WGS) entry which is preliminary data.</text>
</comment>
<evidence type="ECO:0000259" key="1">
    <source>
        <dbReference type="Pfam" id="PF13847"/>
    </source>
</evidence>
<organism evidence="2 3">
    <name type="scientific">Candidatus Beckwithbacteria bacterium CG_4_10_14_0_2_um_filter_47_25</name>
    <dbReference type="NCBI Taxonomy" id="1974493"/>
    <lineage>
        <taxon>Bacteria</taxon>
        <taxon>Candidatus Beckwithiibacteriota</taxon>
    </lineage>
</organism>
<dbReference type="SUPFAM" id="SSF53335">
    <property type="entry name" value="S-adenosyl-L-methionine-dependent methyltransferases"/>
    <property type="match status" value="1"/>
</dbReference>
<dbReference type="CDD" id="cd02440">
    <property type="entry name" value="AdoMet_MTases"/>
    <property type="match status" value="1"/>
</dbReference>
<accession>A0A2M7W673</accession>
<reference evidence="3" key="1">
    <citation type="submission" date="2017-09" db="EMBL/GenBank/DDBJ databases">
        <title>Depth-based differentiation of microbial function through sediment-hosted aquifers and enrichment of novel symbionts in the deep terrestrial subsurface.</title>
        <authorList>
            <person name="Probst A.J."/>
            <person name="Ladd B."/>
            <person name="Jarett J.K."/>
            <person name="Geller-Mcgrath D.E."/>
            <person name="Sieber C.M.K."/>
            <person name="Emerson J.B."/>
            <person name="Anantharaman K."/>
            <person name="Thomas B.C."/>
            <person name="Malmstrom R."/>
            <person name="Stieglmeier M."/>
            <person name="Klingl A."/>
            <person name="Woyke T."/>
            <person name="Ryan C.M."/>
            <person name="Banfield J.F."/>
        </authorList>
    </citation>
    <scope>NUCLEOTIDE SEQUENCE [LARGE SCALE GENOMIC DNA]</scope>
</reference>
<dbReference type="AlphaFoldDB" id="A0A2M7W673"/>
<protein>
    <recommendedName>
        <fullName evidence="1">Methyltransferase domain-containing protein</fullName>
    </recommendedName>
</protein>
<dbReference type="PANTHER" id="PTHR43460">
    <property type="entry name" value="METHYLTRANSFERASE"/>
    <property type="match status" value="1"/>
</dbReference>
<dbReference type="Proteomes" id="UP000228627">
    <property type="component" value="Unassembled WGS sequence"/>
</dbReference>
<feature type="domain" description="Methyltransferase" evidence="1">
    <location>
        <begin position="46"/>
        <end position="154"/>
    </location>
</feature>
<sequence>MADNFYDKVARKFGDYHTEHYRNVMECPNGDPEKVFKEKLMEISGKNKMALDLGCADGYFTLLMALYFKKVMAIDESQEMLKAARKLQSQKGIRNVVFEKQDAFKTNYKDGQFEVIYSRRGPTPFIEAFRLLKPGGYFVEIDIGEQDCRAIKEVFGRGQNFGQWDNLQAAVDEKEARKSGFKTVFVQDYFCDEYYLSETDLDIFLQGVPIFEDFDSEKDRSVLKKYVEQYKTEKGIKLPRHRVVIVFQK</sequence>
<dbReference type="InterPro" id="IPR025714">
    <property type="entry name" value="Methyltranfer_dom"/>
</dbReference>
<dbReference type="InterPro" id="IPR029063">
    <property type="entry name" value="SAM-dependent_MTases_sf"/>
</dbReference>
<gene>
    <name evidence="2" type="ORF">COX59_02595</name>
</gene>